<evidence type="ECO:0008006" key="4">
    <source>
        <dbReference type="Google" id="ProtNLM"/>
    </source>
</evidence>
<keyword evidence="3" id="KW-1185">Reference proteome</keyword>
<reference evidence="2 3" key="1">
    <citation type="submission" date="2019-03" db="EMBL/GenBank/DDBJ databases">
        <title>Tal1 in Xanthomonas translucens pv. cerealis Contributes to Virulence in Bacterial Leaf Streak of Wheat.</title>
        <authorList>
            <person name="Shah S.M.A."/>
            <person name="Haq F."/>
            <person name="Ma W."/>
            <person name="Xu X."/>
            <person name="Wang S."/>
            <person name="Xu Z."/>
            <person name="Zou L."/>
            <person name="Zhu B."/>
            <person name="Chen G."/>
        </authorList>
    </citation>
    <scope>NUCLEOTIDE SEQUENCE [LARGE SCALE GENOMIC DNA]</scope>
    <source>
        <strain evidence="2 3">01</strain>
    </source>
</reference>
<dbReference type="Proteomes" id="UP000319349">
    <property type="component" value="Chromosome"/>
</dbReference>
<dbReference type="EMBL" id="CP038228">
    <property type="protein sequence ID" value="QDI05197.1"/>
    <property type="molecule type" value="Genomic_DNA"/>
</dbReference>
<gene>
    <name evidence="2" type="ORF">E4A48_17220</name>
</gene>
<dbReference type="AlphaFoldDB" id="A0A514EGM0"/>
<dbReference type="RefSeq" id="WP_039004797.1">
    <property type="nucleotide sequence ID" value="NZ_CM003052.1"/>
</dbReference>
<keyword evidence="1" id="KW-0732">Signal</keyword>
<sequence length="136" mass="14069">MSLRTVSLLAWLLFGAAPLARAQKHCLPYGPINVTLSGKLERHATTAPASETAAADAGGEVLMLPTPVCVAASPSGPAPPHEDVRRLRLALSKDQAAHLEEEGAGQIVRVTGMLSEAAGGEDSPNLRLTVIGIDSD</sequence>
<name>A0A514EGM0_9XANT</name>
<protein>
    <recommendedName>
        <fullName evidence="4">DUF4431 domain-containing protein</fullName>
    </recommendedName>
</protein>
<evidence type="ECO:0000256" key="1">
    <source>
        <dbReference type="SAM" id="SignalP"/>
    </source>
</evidence>
<accession>A0A514EGM0</accession>
<proteinExistence type="predicted"/>
<organism evidence="2 3">
    <name type="scientific">Xanthomonas cerealis pv. cerealis</name>
    <dbReference type="NCBI Taxonomy" id="152263"/>
    <lineage>
        <taxon>Bacteria</taxon>
        <taxon>Pseudomonadati</taxon>
        <taxon>Pseudomonadota</taxon>
        <taxon>Gammaproteobacteria</taxon>
        <taxon>Lysobacterales</taxon>
        <taxon>Lysobacteraceae</taxon>
        <taxon>Xanthomonas</taxon>
        <taxon>Xanthomonas translucens group</taxon>
        <taxon>Xanthomonas cerealis</taxon>
    </lineage>
</organism>
<feature type="signal peptide" evidence="1">
    <location>
        <begin position="1"/>
        <end position="22"/>
    </location>
</feature>
<evidence type="ECO:0000313" key="3">
    <source>
        <dbReference type="Proteomes" id="UP000319349"/>
    </source>
</evidence>
<evidence type="ECO:0000313" key="2">
    <source>
        <dbReference type="EMBL" id="QDI05197.1"/>
    </source>
</evidence>
<feature type="chain" id="PRO_5021979236" description="DUF4431 domain-containing protein" evidence="1">
    <location>
        <begin position="23"/>
        <end position="136"/>
    </location>
</feature>